<sequence>MQGIKKLGVLATSLLLITGCDWFDSDSDTDNTTTPPPEAESSFVRVHHTSADSPNVNVLAGETALLENVPYHTSSGILEVDAGDYDITVQGILPDDSTVDAIGPASLTFSADTRYEVFAVGQLADESLEPLILSNPVSDVAAGESRIQVVHAAYDAPTVDVYLTAPDADLSAASPTLTLAYGEDSGQVDVETGDYRIRLTGAGDDAVVYDSGTVSLADGGDYIIAATNNVAANSANSPVTLQISDGESTTLVNDADAGADVRVVHAVADAPNVDVTLNDAAEAQVQDLPFQNATGYLNLEAAEYSVDVAAAGGDPVVIEDAALAVENAMSYSVYAVGELSTIGLQVLTEERRRVTTEAKIQLVHAAPSAGNVDIYVTETDDISGADAAFTDIPFDAEGLVSTGNVALTPGDYVVTVTATGTQDIAIQTPVLTLEGGGIYTAVAVDATDGGLPPQLILMDDLAN</sequence>
<proteinExistence type="predicted"/>
<feature type="domain" description="DUF4397" evidence="1">
    <location>
        <begin position="259"/>
        <end position="375"/>
    </location>
</feature>
<protein>
    <recommendedName>
        <fullName evidence="1">DUF4397 domain-containing protein</fullName>
    </recommendedName>
</protein>
<dbReference type="InterPro" id="IPR025510">
    <property type="entry name" value="DUF4397"/>
</dbReference>
<dbReference type="PROSITE" id="PS51257">
    <property type="entry name" value="PROKAR_LIPOPROTEIN"/>
    <property type="match status" value="1"/>
</dbReference>
<feature type="domain" description="DUF4397" evidence="1">
    <location>
        <begin position="42"/>
        <end position="162"/>
    </location>
</feature>
<dbReference type="Pfam" id="PF14344">
    <property type="entry name" value="DUF4397"/>
    <property type="match status" value="2"/>
</dbReference>
<reference evidence="3" key="1">
    <citation type="journal article" date="2018" name="Front. Microbiol.">
        <title>Genome-Based Analysis Reveals the Taxonomy and Diversity of the Family Idiomarinaceae.</title>
        <authorList>
            <person name="Liu Y."/>
            <person name="Lai Q."/>
            <person name="Shao Z."/>
        </authorList>
    </citation>
    <scope>NUCLEOTIDE SEQUENCE [LARGE SCALE GENOMIC DNA]</scope>
    <source>
        <strain evidence="3">R22</strain>
    </source>
</reference>
<name>A0A432YZU0_9GAMM</name>
<dbReference type="RefSeq" id="WP_126781183.1">
    <property type="nucleotide sequence ID" value="NZ_PIQC01000004.1"/>
</dbReference>
<organism evidence="2 3">
    <name type="scientific">Idiomarina ramblicola</name>
    <dbReference type="NCBI Taxonomy" id="263724"/>
    <lineage>
        <taxon>Bacteria</taxon>
        <taxon>Pseudomonadati</taxon>
        <taxon>Pseudomonadota</taxon>
        <taxon>Gammaproteobacteria</taxon>
        <taxon>Alteromonadales</taxon>
        <taxon>Idiomarinaceae</taxon>
        <taxon>Idiomarina</taxon>
    </lineage>
</organism>
<dbReference type="AlphaFoldDB" id="A0A432YZU0"/>
<dbReference type="OrthoDB" id="9783299at2"/>
<evidence type="ECO:0000259" key="1">
    <source>
        <dbReference type="Pfam" id="PF14344"/>
    </source>
</evidence>
<dbReference type="EMBL" id="PIQC01000004">
    <property type="protein sequence ID" value="RUO69444.1"/>
    <property type="molecule type" value="Genomic_DNA"/>
</dbReference>
<dbReference type="Proteomes" id="UP000288058">
    <property type="component" value="Unassembled WGS sequence"/>
</dbReference>
<gene>
    <name evidence="2" type="ORF">CWI78_05875</name>
</gene>
<accession>A0A432YZU0</accession>
<evidence type="ECO:0000313" key="3">
    <source>
        <dbReference type="Proteomes" id="UP000288058"/>
    </source>
</evidence>
<keyword evidence="3" id="KW-1185">Reference proteome</keyword>
<comment type="caution">
    <text evidence="2">The sequence shown here is derived from an EMBL/GenBank/DDBJ whole genome shotgun (WGS) entry which is preliminary data.</text>
</comment>
<evidence type="ECO:0000313" key="2">
    <source>
        <dbReference type="EMBL" id="RUO69444.1"/>
    </source>
</evidence>